<comment type="caution">
    <text evidence="2">The sequence shown here is derived from an EMBL/GenBank/DDBJ whole genome shotgun (WGS) entry which is preliminary data.</text>
</comment>
<evidence type="ECO:0000313" key="2">
    <source>
        <dbReference type="EMBL" id="KAK4285391.1"/>
    </source>
</evidence>
<name>A0AAE1NAZ9_9FABA</name>
<evidence type="ECO:0000256" key="1">
    <source>
        <dbReference type="SAM" id="MobiDB-lite"/>
    </source>
</evidence>
<dbReference type="Proteomes" id="UP001293593">
    <property type="component" value="Unassembled WGS sequence"/>
</dbReference>
<evidence type="ECO:0000313" key="3">
    <source>
        <dbReference type="Proteomes" id="UP001293593"/>
    </source>
</evidence>
<proteinExistence type="predicted"/>
<protein>
    <recommendedName>
        <fullName evidence="4">Protein LNK2</fullName>
    </recommendedName>
</protein>
<dbReference type="PANTHER" id="PTHR33334:SF5">
    <property type="entry name" value="PROTEIN LNK2"/>
    <property type="match status" value="1"/>
</dbReference>
<keyword evidence="3" id="KW-1185">Reference proteome</keyword>
<organism evidence="2 3">
    <name type="scientific">Acacia crassicarpa</name>
    <name type="common">northern wattle</name>
    <dbReference type="NCBI Taxonomy" id="499986"/>
    <lineage>
        <taxon>Eukaryota</taxon>
        <taxon>Viridiplantae</taxon>
        <taxon>Streptophyta</taxon>
        <taxon>Embryophyta</taxon>
        <taxon>Tracheophyta</taxon>
        <taxon>Spermatophyta</taxon>
        <taxon>Magnoliopsida</taxon>
        <taxon>eudicotyledons</taxon>
        <taxon>Gunneridae</taxon>
        <taxon>Pentapetalae</taxon>
        <taxon>rosids</taxon>
        <taxon>fabids</taxon>
        <taxon>Fabales</taxon>
        <taxon>Fabaceae</taxon>
        <taxon>Caesalpinioideae</taxon>
        <taxon>mimosoid clade</taxon>
        <taxon>Acacieae</taxon>
        <taxon>Acacia</taxon>
    </lineage>
</organism>
<dbReference type="PANTHER" id="PTHR33334">
    <property type="entry name" value="PROTEIN LNK1"/>
    <property type="match status" value="1"/>
</dbReference>
<gene>
    <name evidence="2" type="ORF">QN277_002093</name>
</gene>
<dbReference type="InterPro" id="IPR039928">
    <property type="entry name" value="LNK"/>
</dbReference>
<dbReference type="EMBL" id="JAWXYG010000001">
    <property type="protein sequence ID" value="KAK4285391.1"/>
    <property type="molecule type" value="Genomic_DNA"/>
</dbReference>
<sequence length="704" mass="78076">MFDWYEEELANIIWGEAGLSDDHIVPYPGVTAADLGNKKEWNQEAASIKLTEQRRPEVKIDVHCRKQGSTSKLDDGGGLSASGYDTNSWPDLSLSSASKTDQGSLGTEVSKTFSEIRTFNSSREETTQLGKDVEVFQHENEGKEQGDFGDYVWGNIRSFDDLDRIFSNDDSIFSNASLDNAGELWSSKDVSNSTALISLDTPNTAGALRNGSEPLEIKADYVQCNDQLFTLSYKTGGSACHDIENVHAITTDVTYSGERSKPAGKEHQDIVGRITSPIPGVKNVANANELADKAYRQNNLLKVQKKSQGKQEASQNFYGSWSPSANLSKQFENQMTPSVIQSSSPLVLGKQKHIQRAEALYQNIMNPYLVSPVYGSPANAYPSIPVLPQAQSDLRHKPLLSGYEVSSNLVNRVKKSRDSVKPVTMTPQEKIEKLRRRQQMQAMLAIQKQQQQLGNQVPNTNKSISQRYLLEMQNCSSDGTDPEVEDRSTFPALDPPIEQDDSSIVCGAIDDCFVGEKILYKLLDIISKLDIKTRLCIRDSLFRLAQSAMERHPACDSSSTNKNSGEEHEVLQREEINFQNRCARTPHGETETNAIDRTVAHFLFHRPLELNGNYADKLESPISARTQNKSLAPNQPNLTVKCWPDENMKSTKQFSDLGLKNSSSLIEAHSQPMDQIRNSPCKDTESASNNGPADVGAQELETSQ</sequence>
<dbReference type="GO" id="GO:0006355">
    <property type="term" value="P:regulation of DNA-templated transcription"/>
    <property type="evidence" value="ECO:0007669"/>
    <property type="project" value="InterPro"/>
</dbReference>
<dbReference type="GO" id="GO:0007623">
    <property type="term" value="P:circadian rhythm"/>
    <property type="evidence" value="ECO:0007669"/>
    <property type="project" value="InterPro"/>
</dbReference>
<feature type="region of interest" description="Disordered" evidence="1">
    <location>
        <begin position="663"/>
        <end position="704"/>
    </location>
</feature>
<dbReference type="AlphaFoldDB" id="A0AAE1NAZ9"/>
<accession>A0AAE1NAZ9</accession>
<evidence type="ECO:0008006" key="4">
    <source>
        <dbReference type="Google" id="ProtNLM"/>
    </source>
</evidence>
<reference evidence="2" key="1">
    <citation type="submission" date="2023-10" db="EMBL/GenBank/DDBJ databases">
        <title>Chromosome-level genome of the transformable northern wattle, Acacia crassicarpa.</title>
        <authorList>
            <person name="Massaro I."/>
            <person name="Sinha N.R."/>
            <person name="Poethig S."/>
            <person name="Leichty A.R."/>
        </authorList>
    </citation>
    <scope>NUCLEOTIDE SEQUENCE</scope>
    <source>
        <strain evidence="2">Acra3RX</strain>
        <tissue evidence="2">Leaf</tissue>
    </source>
</reference>